<accession>A0A6C2YJU5</accession>
<dbReference type="Pfam" id="PF04307">
    <property type="entry name" value="YdjM"/>
    <property type="match status" value="1"/>
</dbReference>
<dbReference type="EMBL" id="LR586016">
    <property type="protein sequence ID" value="VIP01222.1"/>
    <property type="molecule type" value="Genomic_DNA"/>
</dbReference>
<dbReference type="EMBL" id="LR593887">
    <property type="protein sequence ID" value="VTR97870.1"/>
    <property type="molecule type" value="Genomic_DNA"/>
</dbReference>
<evidence type="ECO:0000313" key="3">
    <source>
        <dbReference type="EMBL" id="VIP01222.1"/>
    </source>
</evidence>
<dbReference type="AlphaFoldDB" id="A0A6C2YJU5"/>
<dbReference type="GO" id="GO:0016787">
    <property type="term" value="F:hydrolase activity"/>
    <property type="evidence" value="ECO:0007669"/>
    <property type="project" value="UniProtKB-KW"/>
</dbReference>
<keyword evidence="2" id="KW-1133">Transmembrane helix</keyword>
<sequence>MAGYRGHLSLSTPCGVAVGVLGVTYFGVQPTVGILGGVMCTLSGMLPDLDSDSGVPMRETFCLLGAMVPMLLLRRLTQSSLSEDQLLLVMIGLYAGVRFGLQSIFKHFTVHRGMFHSIPAMLIAGGVAFESYGSEHYSDRLYLACAVMIGFFSHLLLDEIYSVKVSFGGVKFNQFAGTAIKFFSPSLRANLACYGLLIVVLGSVEVDLRQDTGYSLVDVVKNPRILKTEQEIHAPQMFSPQGDTPPGFFPNLHKPVPKSQSPETPTIQPSPKGQGPKPKEVPSPNPNGNSWVDLKLPPLPVIGGQGNPQPAPTSPSAVPTGTPVAKPRGGNSSPNGITLGRPETAPQSTTESESPFRLLPRQR</sequence>
<keyword evidence="2" id="KW-0472">Membrane</keyword>
<dbReference type="RefSeq" id="WP_162656448.1">
    <property type="nucleotide sequence ID" value="NZ_LR593887.1"/>
</dbReference>
<feature type="transmembrane region" description="Helical" evidence="2">
    <location>
        <begin position="12"/>
        <end position="35"/>
    </location>
</feature>
<protein>
    <recommendedName>
        <fullName evidence="5">Membrane-bound metal-dependent hydrolase</fullName>
    </recommendedName>
</protein>
<dbReference type="Proteomes" id="UP000464378">
    <property type="component" value="Chromosome"/>
</dbReference>
<name>A0A6C2YJU5_9BACT</name>
<feature type="transmembrane region" description="Helical" evidence="2">
    <location>
        <begin position="55"/>
        <end position="73"/>
    </location>
</feature>
<gene>
    <name evidence="3" type="ORF">GMBLW1_27380</name>
</gene>
<dbReference type="KEGG" id="tim:GMBLW1_27380"/>
<feature type="transmembrane region" description="Helical" evidence="2">
    <location>
        <begin position="111"/>
        <end position="129"/>
    </location>
</feature>
<keyword evidence="2" id="KW-0812">Transmembrane</keyword>
<evidence type="ECO:0000256" key="2">
    <source>
        <dbReference type="SAM" id="Phobius"/>
    </source>
</evidence>
<reference evidence="3" key="1">
    <citation type="submission" date="2019-04" db="EMBL/GenBank/DDBJ databases">
        <authorList>
            <consortium name="Science for Life Laboratories"/>
        </authorList>
    </citation>
    <scope>NUCLEOTIDE SEQUENCE</scope>
    <source>
        <strain evidence="3">MBLW1</strain>
    </source>
</reference>
<proteinExistence type="predicted"/>
<evidence type="ECO:0000313" key="4">
    <source>
        <dbReference type="Proteomes" id="UP000464378"/>
    </source>
</evidence>
<evidence type="ECO:0008006" key="5">
    <source>
        <dbReference type="Google" id="ProtNLM"/>
    </source>
</evidence>
<feature type="transmembrane region" description="Helical" evidence="2">
    <location>
        <begin position="85"/>
        <end position="105"/>
    </location>
</feature>
<keyword evidence="4" id="KW-1185">Reference proteome</keyword>
<dbReference type="InParanoid" id="A0A6C2YJU5"/>
<keyword evidence="3" id="KW-0378">Hydrolase</keyword>
<evidence type="ECO:0000256" key="1">
    <source>
        <dbReference type="SAM" id="MobiDB-lite"/>
    </source>
</evidence>
<feature type="region of interest" description="Disordered" evidence="1">
    <location>
        <begin position="234"/>
        <end position="363"/>
    </location>
</feature>
<feature type="transmembrane region" description="Helical" evidence="2">
    <location>
        <begin position="141"/>
        <end position="157"/>
    </location>
</feature>
<dbReference type="InterPro" id="IPR007404">
    <property type="entry name" value="YdjM-like"/>
</dbReference>
<organism evidence="3">
    <name type="scientific">Tuwongella immobilis</name>
    <dbReference type="NCBI Taxonomy" id="692036"/>
    <lineage>
        <taxon>Bacteria</taxon>
        <taxon>Pseudomonadati</taxon>
        <taxon>Planctomycetota</taxon>
        <taxon>Planctomycetia</taxon>
        <taxon>Gemmatales</taxon>
        <taxon>Gemmataceae</taxon>
        <taxon>Tuwongella</taxon>
    </lineage>
</organism>
<feature type="compositionally biased region" description="Polar residues" evidence="1">
    <location>
        <begin position="258"/>
        <end position="267"/>
    </location>
</feature>